<accession>A0A1I1JSV8</accession>
<dbReference type="STRING" id="739143.SAMN05216297_10194"/>
<reference evidence="3" key="1">
    <citation type="submission" date="2016-10" db="EMBL/GenBank/DDBJ databases">
        <authorList>
            <person name="Varghese N."/>
            <person name="Submissions S."/>
        </authorList>
    </citation>
    <scope>NUCLEOTIDE SEQUENCE [LARGE SCALE GENOMIC DNA]</scope>
    <source>
        <strain evidence="3">CGMCC 1.10370</strain>
    </source>
</reference>
<proteinExistence type="predicted"/>
<dbReference type="AlphaFoldDB" id="A0A1I1JSV8"/>
<dbReference type="Gene3D" id="3.30.460.40">
    <property type="match status" value="1"/>
</dbReference>
<name>A0A1I1JSV8_9FLAO</name>
<protein>
    <recommendedName>
        <fullName evidence="1">DUF6036 domain-containing protein</fullName>
    </recommendedName>
</protein>
<dbReference type="InterPro" id="IPR043519">
    <property type="entry name" value="NT_sf"/>
</dbReference>
<dbReference type="SUPFAM" id="SSF81301">
    <property type="entry name" value="Nucleotidyltransferase"/>
    <property type="match status" value="1"/>
</dbReference>
<keyword evidence="3" id="KW-1185">Reference proteome</keyword>
<dbReference type="EMBL" id="FOMH01000001">
    <property type="protein sequence ID" value="SFC51606.1"/>
    <property type="molecule type" value="Genomic_DNA"/>
</dbReference>
<evidence type="ECO:0000313" key="3">
    <source>
        <dbReference type="Proteomes" id="UP000199672"/>
    </source>
</evidence>
<evidence type="ECO:0000259" key="1">
    <source>
        <dbReference type="Pfam" id="PF19502"/>
    </source>
</evidence>
<dbReference type="OrthoDB" id="121150at2"/>
<dbReference type="Pfam" id="PF19502">
    <property type="entry name" value="DUF6036"/>
    <property type="match status" value="1"/>
</dbReference>
<sequence>MLQPIILLNNYQIRYLVIGSFAMLLNGVSVIPSDLDLWIDYKDEKNRHLFNNFLKEIAKGETIKDEEFFIHYKYGLYLYNFLSVASGLEFEMAYNNSTKAVIENTNLRCLSLDDIVLNKLAVNRPKDALDIIKIKSFNHGRIIY</sequence>
<dbReference type="RefSeq" id="WP_143102017.1">
    <property type="nucleotide sequence ID" value="NZ_FOMH01000001.1"/>
</dbReference>
<evidence type="ECO:0000313" key="2">
    <source>
        <dbReference type="EMBL" id="SFC51606.1"/>
    </source>
</evidence>
<feature type="domain" description="DUF6036" evidence="1">
    <location>
        <begin position="9"/>
        <end position="133"/>
    </location>
</feature>
<gene>
    <name evidence="2" type="ORF">SAMN05216297_10194</name>
</gene>
<dbReference type="InterPro" id="IPR045792">
    <property type="entry name" value="DUF6036"/>
</dbReference>
<dbReference type="Proteomes" id="UP000199672">
    <property type="component" value="Unassembled WGS sequence"/>
</dbReference>
<organism evidence="2 3">
    <name type="scientific">Flavobacterium phragmitis</name>
    <dbReference type="NCBI Taxonomy" id="739143"/>
    <lineage>
        <taxon>Bacteria</taxon>
        <taxon>Pseudomonadati</taxon>
        <taxon>Bacteroidota</taxon>
        <taxon>Flavobacteriia</taxon>
        <taxon>Flavobacteriales</taxon>
        <taxon>Flavobacteriaceae</taxon>
        <taxon>Flavobacterium</taxon>
    </lineage>
</organism>